<accession>A0A1B9HZE1</accession>
<feature type="region of interest" description="Disordered" evidence="1">
    <location>
        <begin position="1"/>
        <end position="40"/>
    </location>
</feature>
<evidence type="ECO:0000313" key="3">
    <source>
        <dbReference type="EMBL" id="WWC73053.1"/>
    </source>
</evidence>
<dbReference type="EMBL" id="CP144528">
    <property type="protein sequence ID" value="WWC73053.1"/>
    <property type="molecule type" value="Genomic_DNA"/>
</dbReference>
<name>A0A1B9HZE1_9TREE</name>
<dbReference type="RefSeq" id="XP_019009878.1">
    <property type="nucleotide sequence ID" value="XM_019157160.1"/>
</dbReference>
<reference evidence="3" key="2">
    <citation type="submission" date="2013-07" db="EMBL/GenBank/DDBJ databases">
        <authorList>
            <consortium name="The Broad Institute Genome Sequencing Platform"/>
            <person name="Cuomo C."/>
            <person name="Litvintseva A."/>
            <person name="Chen Y."/>
            <person name="Heitman J."/>
            <person name="Sun S."/>
            <person name="Springer D."/>
            <person name="Dromer F."/>
            <person name="Young S.K."/>
            <person name="Zeng Q."/>
            <person name="Gargeya S."/>
            <person name="Fitzgerald M."/>
            <person name="Abouelleil A."/>
            <person name="Alvarado L."/>
            <person name="Berlin A.M."/>
            <person name="Chapman S.B."/>
            <person name="Dewar J."/>
            <person name="Goldberg J."/>
            <person name="Griggs A."/>
            <person name="Gujja S."/>
            <person name="Hansen M."/>
            <person name="Howarth C."/>
            <person name="Imamovic A."/>
            <person name="Larimer J."/>
            <person name="McCowan C."/>
            <person name="Murphy C."/>
            <person name="Pearson M."/>
            <person name="Priest M."/>
            <person name="Roberts A."/>
            <person name="Saif S."/>
            <person name="Shea T."/>
            <person name="Sykes S."/>
            <person name="Wortman J."/>
            <person name="Nusbaum C."/>
            <person name="Birren B."/>
        </authorList>
    </citation>
    <scope>NUCLEOTIDE SEQUENCE</scope>
    <source>
        <strain evidence="3">CBS 10737</strain>
    </source>
</reference>
<dbReference type="AlphaFoldDB" id="A0A1B9HZE1"/>
<proteinExistence type="predicted"/>
<reference evidence="2" key="3">
    <citation type="submission" date="2016-07" db="EMBL/GenBank/DDBJ databases">
        <title>Evolution of pathogenesis and genome organization in the Tremellales.</title>
        <authorList>
            <person name="Cuomo C."/>
            <person name="Litvintseva A."/>
            <person name="Heitman J."/>
            <person name="Chen Y."/>
            <person name="Sun S."/>
            <person name="Springer D."/>
            <person name="Dromer F."/>
            <person name="Young S."/>
            <person name="Zeng Q."/>
            <person name="Chapman S."/>
            <person name="Gujja S."/>
            <person name="Saif S."/>
            <person name="Birren B."/>
        </authorList>
    </citation>
    <scope>NUCLEOTIDE SEQUENCE</scope>
    <source>
        <strain evidence="2">CBS 10737</strain>
    </source>
</reference>
<dbReference type="EMBL" id="KI894013">
    <property type="protein sequence ID" value="OCF48659.1"/>
    <property type="molecule type" value="Genomic_DNA"/>
</dbReference>
<feature type="compositionally biased region" description="Basic and acidic residues" evidence="1">
    <location>
        <begin position="1"/>
        <end position="12"/>
    </location>
</feature>
<evidence type="ECO:0000313" key="4">
    <source>
        <dbReference type="Proteomes" id="UP000094020"/>
    </source>
</evidence>
<feature type="compositionally biased region" description="Polar residues" evidence="1">
    <location>
        <begin position="15"/>
        <end position="26"/>
    </location>
</feature>
<sequence length="157" mass="17779">MPQSSERKESRSSKTISTQPSATKGSSKAPVTKNDWRSRRCGAGYPLEDLIDCRSCADWDKKAKIYLEFFCKDTRHSSQDEDLPEKAVYISRETPDSVSCIHQKDHHPPQVTAEFLSHRYPSSENVTPSYAALCERLKDEISLALSHEEKKIAAKFS</sequence>
<reference evidence="2" key="1">
    <citation type="submission" date="2013-07" db="EMBL/GenBank/DDBJ databases">
        <title>The Genome Sequence of Cryptococcus pinus CBS10737.</title>
        <authorList>
            <consortium name="The Broad Institute Genome Sequencing Platform"/>
            <person name="Cuomo C."/>
            <person name="Litvintseva A."/>
            <person name="Chen Y."/>
            <person name="Heitman J."/>
            <person name="Sun S."/>
            <person name="Springer D."/>
            <person name="Dromer F."/>
            <person name="Young S.K."/>
            <person name="Zeng Q."/>
            <person name="Gargeya S."/>
            <person name="Fitzgerald M."/>
            <person name="Abouelleil A."/>
            <person name="Alvarado L."/>
            <person name="Berlin A.M."/>
            <person name="Chapman S.B."/>
            <person name="Dewar J."/>
            <person name="Goldberg J."/>
            <person name="Griggs A."/>
            <person name="Gujja S."/>
            <person name="Hansen M."/>
            <person name="Howarth C."/>
            <person name="Imamovic A."/>
            <person name="Larimer J."/>
            <person name="McCowan C."/>
            <person name="Murphy C."/>
            <person name="Pearson M."/>
            <person name="Priest M."/>
            <person name="Roberts A."/>
            <person name="Saif S."/>
            <person name="Shea T."/>
            <person name="Sykes S."/>
            <person name="Wortman J."/>
            <person name="Nusbaum C."/>
            <person name="Birren B."/>
        </authorList>
    </citation>
    <scope>NUCLEOTIDE SEQUENCE [LARGE SCALE GENOMIC DNA]</scope>
    <source>
        <strain evidence="2">CBS 10737</strain>
    </source>
</reference>
<keyword evidence="4" id="KW-1185">Reference proteome</keyword>
<reference evidence="3" key="4">
    <citation type="submission" date="2024-02" db="EMBL/GenBank/DDBJ databases">
        <title>Comparative genomics of Cryptococcus and Kwoniella reveals pathogenesis evolution and contrasting modes of karyotype evolution via chromosome fusion or intercentromeric recombination.</title>
        <authorList>
            <person name="Coelho M.A."/>
            <person name="David-Palma M."/>
            <person name="Shea T."/>
            <person name="Bowers K."/>
            <person name="McGinley-Smith S."/>
            <person name="Mohammad A.W."/>
            <person name="Gnirke A."/>
            <person name="Yurkov A.M."/>
            <person name="Nowrousian M."/>
            <person name="Sun S."/>
            <person name="Cuomo C.A."/>
            <person name="Heitman J."/>
        </authorList>
    </citation>
    <scope>NUCLEOTIDE SEQUENCE</scope>
    <source>
        <strain evidence="3">CBS 10737</strain>
    </source>
</reference>
<dbReference type="KEGG" id="kpin:30173808"/>
<dbReference type="GeneID" id="30173808"/>
<evidence type="ECO:0000256" key="1">
    <source>
        <dbReference type="SAM" id="MobiDB-lite"/>
    </source>
</evidence>
<organism evidence="2">
    <name type="scientific">Kwoniella pini CBS 10737</name>
    <dbReference type="NCBI Taxonomy" id="1296096"/>
    <lineage>
        <taxon>Eukaryota</taxon>
        <taxon>Fungi</taxon>
        <taxon>Dikarya</taxon>
        <taxon>Basidiomycota</taxon>
        <taxon>Agaricomycotina</taxon>
        <taxon>Tremellomycetes</taxon>
        <taxon>Tremellales</taxon>
        <taxon>Cryptococcaceae</taxon>
        <taxon>Kwoniella</taxon>
    </lineage>
</organism>
<protein>
    <submittedName>
        <fullName evidence="2">Uncharacterized protein</fullName>
    </submittedName>
</protein>
<gene>
    <name evidence="2" type="ORF">I206_05439</name>
    <name evidence="3" type="ORF">I206_107018</name>
</gene>
<evidence type="ECO:0000313" key="2">
    <source>
        <dbReference type="EMBL" id="OCF48659.1"/>
    </source>
</evidence>
<dbReference type="Proteomes" id="UP000094020">
    <property type="component" value="Chromosome 10"/>
</dbReference>